<dbReference type="EMBL" id="NMUH01001900">
    <property type="protein sequence ID" value="MQL96306.1"/>
    <property type="molecule type" value="Genomic_DNA"/>
</dbReference>
<gene>
    <name evidence="2" type="ORF">Taro_028975</name>
</gene>
<dbReference type="Proteomes" id="UP000652761">
    <property type="component" value="Unassembled WGS sequence"/>
</dbReference>
<keyword evidence="3" id="KW-1185">Reference proteome</keyword>
<keyword evidence="1" id="KW-0812">Transmembrane</keyword>
<feature type="transmembrane region" description="Helical" evidence="1">
    <location>
        <begin position="39"/>
        <end position="56"/>
    </location>
</feature>
<organism evidence="2 3">
    <name type="scientific">Colocasia esculenta</name>
    <name type="common">Wild taro</name>
    <name type="synonym">Arum esculentum</name>
    <dbReference type="NCBI Taxonomy" id="4460"/>
    <lineage>
        <taxon>Eukaryota</taxon>
        <taxon>Viridiplantae</taxon>
        <taxon>Streptophyta</taxon>
        <taxon>Embryophyta</taxon>
        <taxon>Tracheophyta</taxon>
        <taxon>Spermatophyta</taxon>
        <taxon>Magnoliopsida</taxon>
        <taxon>Liliopsida</taxon>
        <taxon>Araceae</taxon>
        <taxon>Aroideae</taxon>
        <taxon>Colocasieae</taxon>
        <taxon>Colocasia</taxon>
    </lineage>
</organism>
<comment type="caution">
    <text evidence="2">The sequence shown here is derived from an EMBL/GenBank/DDBJ whole genome shotgun (WGS) entry which is preliminary data.</text>
</comment>
<keyword evidence="1" id="KW-0472">Membrane</keyword>
<proteinExistence type="predicted"/>
<evidence type="ECO:0000256" key="1">
    <source>
        <dbReference type="SAM" id="Phobius"/>
    </source>
</evidence>
<dbReference type="AlphaFoldDB" id="A0A843VMN9"/>
<protein>
    <submittedName>
        <fullName evidence="2">Uncharacterized protein</fullName>
    </submittedName>
</protein>
<evidence type="ECO:0000313" key="3">
    <source>
        <dbReference type="Proteomes" id="UP000652761"/>
    </source>
</evidence>
<name>A0A843VMN9_COLES</name>
<evidence type="ECO:0000313" key="2">
    <source>
        <dbReference type="EMBL" id="MQL96306.1"/>
    </source>
</evidence>
<keyword evidence="1" id="KW-1133">Transmembrane helix</keyword>
<accession>A0A843VMN9</accession>
<sequence length="66" mass="7028">MHPDAAAAAVPPTTPPPPPPCHYLIFSPFHTHLLSLQKVLALAASSFIAIALELAISSYKQGKIIR</sequence>
<reference evidence="2" key="1">
    <citation type="submission" date="2017-07" db="EMBL/GenBank/DDBJ databases">
        <title>Taro Niue Genome Assembly and Annotation.</title>
        <authorList>
            <person name="Atibalentja N."/>
            <person name="Keating K."/>
            <person name="Fields C.J."/>
        </authorList>
    </citation>
    <scope>NUCLEOTIDE SEQUENCE</scope>
    <source>
        <strain evidence="2">Niue_2</strain>
        <tissue evidence="2">Leaf</tissue>
    </source>
</reference>